<feature type="domain" description="ABC transporter" evidence="3">
    <location>
        <begin position="4"/>
        <end position="203"/>
    </location>
</feature>
<dbReference type="EMBL" id="JBHUMQ010000058">
    <property type="protein sequence ID" value="MFD2696117.1"/>
    <property type="molecule type" value="Genomic_DNA"/>
</dbReference>
<protein>
    <submittedName>
        <fullName evidence="4">ATP-binding cassette domain-containing protein</fullName>
    </submittedName>
</protein>
<dbReference type="Proteomes" id="UP001597399">
    <property type="component" value="Unassembled WGS sequence"/>
</dbReference>
<name>A0ABW5S903_9BACL</name>
<dbReference type="Pfam" id="PF00005">
    <property type="entry name" value="ABC_tran"/>
    <property type="match status" value="1"/>
</dbReference>
<proteinExistence type="predicted"/>
<keyword evidence="1" id="KW-0547">Nucleotide-binding</keyword>
<evidence type="ECO:0000313" key="4">
    <source>
        <dbReference type="EMBL" id="MFD2696117.1"/>
    </source>
</evidence>
<keyword evidence="2 4" id="KW-0067">ATP-binding</keyword>
<dbReference type="PROSITE" id="PS50893">
    <property type="entry name" value="ABC_TRANSPORTER_2"/>
    <property type="match status" value="1"/>
</dbReference>
<dbReference type="PANTHER" id="PTHR43158:SF2">
    <property type="entry name" value="SKFA PEPTIDE EXPORT ATP-BINDING PROTEIN SKFE"/>
    <property type="match status" value="1"/>
</dbReference>
<dbReference type="GO" id="GO:0005524">
    <property type="term" value="F:ATP binding"/>
    <property type="evidence" value="ECO:0007669"/>
    <property type="project" value="UniProtKB-KW"/>
</dbReference>
<dbReference type="Gene3D" id="3.40.50.300">
    <property type="entry name" value="P-loop containing nucleotide triphosphate hydrolases"/>
    <property type="match status" value="1"/>
</dbReference>
<dbReference type="InterPro" id="IPR027417">
    <property type="entry name" value="P-loop_NTPase"/>
</dbReference>
<organism evidence="4 5">
    <name type="scientific">Sporolactobacillus shoreicorticis</name>
    <dbReference type="NCBI Taxonomy" id="1923877"/>
    <lineage>
        <taxon>Bacteria</taxon>
        <taxon>Bacillati</taxon>
        <taxon>Bacillota</taxon>
        <taxon>Bacilli</taxon>
        <taxon>Bacillales</taxon>
        <taxon>Sporolactobacillaceae</taxon>
        <taxon>Sporolactobacillus</taxon>
    </lineage>
</organism>
<dbReference type="SUPFAM" id="SSF52540">
    <property type="entry name" value="P-loop containing nucleoside triphosphate hydrolases"/>
    <property type="match status" value="1"/>
</dbReference>
<keyword evidence="5" id="KW-1185">Reference proteome</keyword>
<evidence type="ECO:0000313" key="5">
    <source>
        <dbReference type="Proteomes" id="UP001597399"/>
    </source>
</evidence>
<gene>
    <name evidence="4" type="ORF">ACFSUE_21150</name>
</gene>
<accession>A0ABW5S903</accession>
<sequence length="205" mass="23105">MTPIELINCNKSYEGNELFSDISYKFVDSIYFLKGKNGSGKSTLLRCICDIEKFSKGEIINNNKNILYLTNEPLNHNYLTIIENISLLYSIHNLCINKSIESVINSLYSSEQLETFSEQASLGMNLKIGCTLLAAIDHWDLIVLDETLSGVDKESRDILLNLLNKCVNNGSCAIIVSHNDIENGCKFNYTVLSIERGELHEEINK</sequence>
<reference evidence="5" key="1">
    <citation type="journal article" date="2019" name="Int. J. Syst. Evol. Microbiol.">
        <title>The Global Catalogue of Microorganisms (GCM) 10K type strain sequencing project: providing services to taxonomists for standard genome sequencing and annotation.</title>
        <authorList>
            <consortium name="The Broad Institute Genomics Platform"/>
            <consortium name="The Broad Institute Genome Sequencing Center for Infectious Disease"/>
            <person name="Wu L."/>
            <person name="Ma J."/>
        </authorList>
    </citation>
    <scope>NUCLEOTIDE SEQUENCE [LARGE SCALE GENOMIC DNA]</scope>
    <source>
        <strain evidence="5">TISTR 2466</strain>
    </source>
</reference>
<evidence type="ECO:0000256" key="2">
    <source>
        <dbReference type="ARBA" id="ARBA00022840"/>
    </source>
</evidence>
<dbReference type="InterPro" id="IPR003439">
    <property type="entry name" value="ABC_transporter-like_ATP-bd"/>
</dbReference>
<dbReference type="PANTHER" id="PTHR43158">
    <property type="entry name" value="SKFA PEPTIDE EXPORT ATP-BINDING PROTEIN SKFE"/>
    <property type="match status" value="1"/>
</dbReference>
<evidence type="ECO:0000256" key="1">
    <source>
        <dbReference type="ARBA" id="ARBA00022741"/>
    </source>
</evidence>
<comment type="caution">
    <text evidence="4">The sequence shown here is derived from an EMBL/GenBank/DDBJ whole genome shotgun (WGS) entry which is preliminary data.</text>
</comment>
<dbReference type="RefSeq" id="WP_253065413.1">
    <property type="nucleotide sequence ID" value="NZ_JAMXWM010000044.1"/>
</dbReference>
<evidence type="ECO:0000259" key="3">
    <source>
        <dbReference type="PROSITE" id="PS50893"/>
    </source>
</evidence>